<name>A0A7S0Q807_9EUKA</name>
<proteinExistence type="predicted"/>
<gene>
    <name evidence="1" type="ORF">CPEL01642_LOCUS18398</name>
</gene>
<dbReference type="EMBL" id="HBEY01038654">
    <property type="protein sequence ID" value="CAD8615017.1"/>
    <property type="molecule type" value="Transcribed_RNA"/>
</dbReference>
<protein>
    <submittedName>
        <fullName evidence="1">Uncharacterized protein</fullName>
    </submittedName>
</protein>
<dbReference type="AlphaFoldDB" id="A0A7S0Q807"/>
<organism evidence="1">
    <name type="scientific">Coccolithus braarudii</name>
    <dbReference type="NCBI Taxonomy" id="221442"/>
    <lineage>
        <taxon>Eukaryota</taxon>
        <taxon>Haptista</taxon>
        <taxon>Haptophyta</taxon>
        <taxon>Prymnesiophyceae</taxon>
        <taxon>Coccolithales</taxon>
        <taxon>Coccolithaceae</taxon>
        <taxon>Coccolithus</taxon>
    </lineage>
</organism>
<sequence length="101" mass="11390">MCESTLVCVKDISSALVRRRTCGTLQLLIVVARQLASAHEFQLRRCVVDCAARCVCGALQIQRKSHVASRARSIELRKHSRQLEGRLLRQHLADQHSDSLQ</sequence>
<evidence type="ECO:0000313" key="1">
    <source>
        <dbReference type="EMBL" id="CAD8615017.1"/>
    </source>
</evidence>
<accession>A0A7S0Q807</accession>
<reference evidence="1" key="1">
    <citation type="submission" date="2021-01" db="EMBL/GenBank/DDBJ databases">
        <authorList>
            <person name="Corre E."/>
            <person name="Pelletier E."/>
            <person name="Niang G."/>
            <person name="Scheremetjew M."/>
            <person name="Finn R."/>
            <person name="Kale V."/>
            <person name="Holt S."/>
            <person name="Cochrane G."/>
            <person name="Meng A."/>
            <person name="Brown T."/>
            <person name="Cohen L."/>
        </authorList>
    </citation>
    <scope>NUCLEOTIDE SEQUENCE</scope>
    <source>
        <strain evidence="1">PLY182g</strain>
    </source>
</reference>